<accession>A0AAN9NF72</accession>
<dbReference type="GO" id="GO:0030337">
    <property type="term" value="F:DNA polymerase processivity factor activity"/>
    <property type="evidence" value="ECO:0007669"/>
    <property type="project" value="InterPro"/>
</dbReference>
<dbReference type="InterPro" id="IPR022648">
    <property type="entry name" value="Pr_cel_nuc_antig_N"/>
</dbReference>
<comment type="similarity">
    <text evidence="1 4">Belongs to the PCNA family.</text>
</comment>
<reference evidence="7 8" key="1">
    <citation type="submission" date="2024-01" db="EMBL/GenBank/DDBJ databases">
        <title>The genomes of 5 underutilized Papilionoideae crops provide insights into root nodulation and disease resistanc.</title>
        <authorList>
            <person name="Jiang F."/>
        </authorList>
    </citation>
    <scope>NUCLEOTIDE SEQUENCE [LARGE SCALE GENOMIC DNA]</scope>
    <source>
        <strain evidence="7">JINMINGXINNONG_FW02</strain>
        <tissue evidence="7">Leaves</tissue>
    </source>
</reference>
<evidence type="ECO:0000259" key="6">
    <source>
        <dbReference type="Pfam" id="PF02747"/>
    </source>
</evidence>
<name>A0AAN9NF72_PHACN</name>
<protein>
    <recommendedName>
        <fullName evidence="3">DNA sliding clamp PCNA</fullName>
    </recommendedName>
</protein>
<dbReference type="GO" id="GO:0019985">
    <property type="term" value="P:translesion synthesis"/>
    <property type="evidence" value="ECO:0007669"/>
    <property type="project" value="TreeGrafter"/>
</dbReference>
<organism evidence="7 8">
    <name type="scientific">Phaseolus coccineus</name>
    <name type="common">Scarlet runner bean</name>
    <name type="synonym">Phaseolus multiflorus</name>
    <dbReference type="NCBI Taxonomy" id="3886"/>
    <lineage>
        <taxon>Eukaryota</taxon>
        <taxon>Viridiplantae</taxon>
        <taxon>Streptophyta</taxon>
        <taxon>Embryophyta</taxon>
        <taxon>Tracheophyta</taxon>
        <taxon>Spermatophyta</taxon>
        <taxon>Magnoliopsida</taxon>
        <taxon>eudicotyledons</taxon>
        <taxon>Gunneridae</taxon>
        <taxon>Pentapetalae</taxon>
        <taxon>rosids</taxon>
        <taxon>fabids</taxon>
        <taxon>Fabales</taxon>
        <taxon>Fabaceae</taxon>
        <taxon>Papilionoideae</taxon>
        <taxon>50 kb inversion clade</taxon>
        <taxon>NPAAA clade</taxon>
        <taxon>indigoferoid/millettioid clade</taxon>
        <taxon>Phaseoleae</taxon>
        <taxon>Phaseolus</taxon>
    </lineage>
</organism>
<dbReference type="CDD" id="cd00577">
    <property type="entry name" value="PCNA"/>
    <property type="match status" value="1"/>
</dbReference>
<dbReference type="SUPFAM" id="SSF55979">
    <property type="entry name" value="DNA clamp"/>
    <property type="match status" value="2"/>
</dbReference>
<dbReference type="InterPro" id="IPR000730">
    <property type="entry name" value="Pr_cel_nuc_antig"/>
</dbReference>
<comment type="subcellular location">
    <subcellularLocation>
        <location evidence="3">Nucleus</location>
    </subcellularLocation>
</comment>
<evidence type="ECO:0000256" key="2">
    <source>
        <dbReference type="ARBA" id="ARBA00023125"/>
    </source>
</evidence>
<evidence type="ECO:0000259" key="5">
    <source>
        <dbReference type="Pfam" id="PF00705"/>
    </source>
</evidence>
<gene>
    <name evidence="7" type="ORF">VNO80_05232</name>
</gene>
<dbReference type="PRINTS" id="PR00339">
    <property type="entry name" value="PCNACYCLIN"/>
</dbReference>
<dbReference type="PANTHER" id="PTHR11352:SF0">
    <property type="entry name" value="PROLIFERATING CELL NUCLEAR ANTIGEN"/>
    <property type="match status" value="1"/>
</dbReference>
<dbReference type="GO" id="GO:0006272">
    <property type="term" value="P:leading strand elongation"/>
    <property type="evidence" value="ECO:0007669"/>
    <property type="project" value="TreeGrafter"/>
</dbReference>
<dbReference type="AlphaFoldDB" id="A0AAN9NF72"/>
<dbReference type="InterPro" id="IPR046938">
    <property type="entry name" value="DNA_clamp_sf"/>
</dbReference>
<comment type="caution">
    <text evidence="7">The sequence shown here is derived from an EMBL/GenBank/DDBJ whole genome shotgun (WGS) entry which is preliminary data.</text>
</comment>
<sequence length="267" mass="29873">MLRARLVQGSVLKKVVEVTRNVAGERANLVFSTTGFSLQANNLSVTAMVAIVLPSDAFDCYDCDRTISIGVNLDSMFRIFRVSSDDDIVTIKALHGVDYVTFIFESPRQDKVSEFMTKEIHVDQEQLLHISEVEYHAILETESHAILKMPSVVFARICSELADVGDSVTIKITEKAAKFSTKGELGTSTIVCRQNLDVDKPEEAVVIEMNETVSMTFSLRLINSFTRAAPLSNTVTISFVSEMPSVFEYKIAETGYARFFLRPREEY</sequence>
<proteinExistence type="inferred from homology"/>
<keyword evidence="3" id="KW-0539">Nucleus</keyword>
<dbReference type="EMBL" id="JAYMYR010000003">
    <property type="protein sequence ID" value="KAK7371866.1"/>
    <property type="molecule type" value="Genomic_DNA"/>
</dbReference>
<dbReference type="Gene3D" id="3.70.10.10">
    <property type="match status" value="1"/>
</dbReference>
<evidence type="ECO:0000256" key="3">
    <source>
        <dbReference type="RuleBase" id="RU000641"/>
    </source>
</evidence>
<dbReference type="InterPro" id="IPR022649">
    <property type="entry name" value="Pr_cel_nuc_antig_C"/>
</dbReference>
<evidence type="ECO:0000256" key="4">
    <source>
        <dbReference type="RuleBase" id="RU003671"/>
    </source>
</evidence>
<keyword evidence="8" id="KW-1185">Reference proteome</keyword>
<dbReference type="PANTHER" id="PTHR11352">
    <property type="entry name" value="PROLIFERATING CELL NUCLEAR ANTIGEN"/>
    <property type="match status" value="1"/>
</dbReference>
<dbReference type="Pfam" id="PF02747">
    <property type="entry name" value="PCNA_C"/>
    <property type="match status" value="1"/>
</dbReference>
<dbReference type="GO" id="GO:0006275">
    <property type="term" value="P:regulation of DNA replication"/>
    <property type="evidence" value="ECO:0007669"/>
    <property type="project" value="InterPro"/>
</dbReference>
<dbReference type="Pfam" id="PF00705">
    <property type="entry name" value="PCNA_N"/>
    <property type="match status" value="1"/>
</dbReference>
<dbReference type="Proteomes" id="UP001374584">
    <property type="component" value="Unassembled WGS sequence"/>
</dbReference>
<evidence type="ECO:0000313" key="8">
    <source>
        <dbReference type="Proteomes" id="UP001374584"/>
    </source>
</evidence>
<dbReference type="GO" id="GO:0003677">
    <property type="term" value="F:DNA binding"/>
    <property type="evidence" value="ECO:0007669"/>
    <property type="project" value="UniProtKB-KW"/>
</dbReference>
<keyword evidence="2 4" id="KW-0238">DNA-binding</keyword>
<dbReference type="GO" id="GO:0006298">
    <property type="term" value="P:mismatch repair"/>
    <property type="evidence" value="ECO:0007669"/>
    <property type="project" value="TreeGrafter"/>
</dbReference>
<feature type="domain" description="Proliferating cell nuclear antigen PCNA N-terminal" evidence="5">
    <location>
        <begin position="1"/>
        <end position="125"/>
    </location>
</feature>
<keyword evidence="4" id="KW-0235">DNA replication</keyword>
<feature type="domain" description="Proliferating cell nuclear antigen PCNA C-terminal" evidence="6">
    <location>
        <begin position="138"/>
        <end position="263"/>
    </location>
</feature>
<evidence type="ECO:0000256" key="1">
    <source>
        <dbReference type="ARBA" id="ARBA00010462"/>
    </source>
</evidence>
<dbReference type="GO" id="GO:0043626">
    <property type="term" value="C:PCNA complex"/>
    <property type="evidence" value="ECO:0007669"/>
    <property type="project" value="TreeGrafter"/>
</dbReference>
<evidence type="ECO:0000313" key="7">
    <source>
        <dbReference type="EMBL" id="KAK7371866.1"/>
    </source>
</evidence>
<dbReference type="NCBIfam" id="TIGR00590">
    <property type="entry name" value="pcna"/>
    <property type="match status" value="1"/>
</dbReference>
<comment type="function">
    <text evidence="3">This protein is an auxiliary protein of DNA polymerase delta and is involved in the control of eukaryotic DNA replication by increasing the polymerase's processivity during elongation of the leading strand.</text>
</comment>